<dbReference type="PANTHER" id="PTHR10209:SF672">
    <property type="entry name" value="2-OXOGLUTARATE-DEPENDENT DIOXYGENASE"/>
    <property type="match status" value="1"/>
</dbReference>
<reference evidence="8 9" key="1">
    <citation type="submission" date="2024-01" db="EMBL/GenBank/DDBJ databases">
        <title>The genomes of 5 underutilized Papilionoideae crops provide insights into root nodulation and disease resistanc.</title>
        <authorList>
            <person name="Jiang F."/>
        </authorList>
    </citation>
    <scope>NUCLEOTIDE SEQUENCE [LARGE SCALE GENOMIC DNA]</scope>
    <source>
        <strain evidence="8">JINMINGXINNONG_FW02</strain>
        <tissue evidence="8">Leaves</tissue>
    </source>
</reference>
<dbReference type="Pfam" id="PF14226">
    <property type="entry name" value="DIOX_N"/>
    <property type="match status" value="1"/>
</dbReference>
<dbReference type="Pfam" id="PF03171">
    <property type="entry name" value="2OG-FeII_Oxy"/>
    <property type="match status" value="1"/>
</dbReference>
<keyword evidence="4 6" id="KW-0560">Oxidoreductase</keyword>
<evidence type="ECO:0000256" key="3">
    <source>
        <dbReference type="ARBA" id="ARBA00022723"/>
    </source>
</evidence>
<dbReference type="Gene3D" id="2.60.120.330">
    <property type="entry name" value="B-lactam Antibiotic, Isopenicillin N Synthase, Chain"/>
    <property type="match status" value="1"/>
</dbReference>
<dbReference type="InterPro" id="IPR044861">
    <property type="entry name" value="IPNS-like_FE2OG_OXY"/>
</dbReference>
<dbReference type="InterPro" id="IPR027443">
    <property type="entry name" value="IPNS-like_sf"/>
</dbReference>
<accession>A0AAN9QHG5</accession>
<dbReference type="FunFam" id="2.60.120.330:FF:000005">
    <property type="entry name" value="1-aminocyclopropane-1-carboxylate oxidase homolog 1"/>
    <property type="match status" value="1"/>
</dbReference>
<dbReference type="InterPro" id="IPR005123">
    <property type="entry name" value="Oxoglu/Fe-dep_dioxygenase_dom"/>
</dbReference>
<dbReference type="GO" id="GO:0051213">
    <property type="term" value="F:dioxygenase activity"/>
    <property type="evidence" value="ECO:0007669"/>
    <property type="project" value="UniProtKB-ARBA"/>
</dbReference>
<dbReference type="EMBL" id="JAYMYR010000010">
    <property type="protein sequence ID" value="KAK7335001.1"/>
    <property type="molecule type" value="Genomic_DNA"/>
</dbReference>
<keyword evidence="3 6" id="KW-0479">Metal-binding</keyword>
<feature type="domain" description="Fe2OG dioxygenase" evidence="7">
    <location>
        <begin position="219"/>
        <end position="320"/>
    </location>
</feature>
<comment type="caution">
    <text evidence="8">The sequence shown here is derived from an EMBL/GenBank/DDBJ whole genome shotgun (WGS) entry which is preliminary data.</text>
</comment>
<evidence type="ECO:0000256" key="1">
    <source>
        <dbReference type="ARBA" id="ARBA00001962"/>
    </source>
</evidence>
<dbReference type="AlphaFoldDB" id="A0AAN9QHG5"/>
<keyword evidence="5 6" id="KW-0408">Iron</keyword>
<gene>
    <name evidence="8" type="ORF">VNO80_26770</name>
</gene>
<dbReference type="PROSITE" id="PS51471">
    <property type="entry name" value="FE2OG_OXY"/>
    <property type="match status" value="1"/>
</dbReference>
<dbReference type="InterPro" id="IPR026992">
    <property type="entry name" value="DIOX_N"/>
</dbReference>
<evidence type="ECO:0000313" key="8">
    <source>
        <dbReference type="EMBL" id="KAK7335001.1"/>
    </source>
</evidence>
<sequence>MVATSTEELEAGIVPSYDRRSELNAFDASKAGVQGLVENGVTKVPPIFHCRSSNLSEDFTTESNSNFTIPTVDLTGIHEDPTLRDDVVRKVRCACQNWGFFQVQNHGIPTHVLNEMIKGICRFHEQDAKVRKTYYTRDLSKKVMYLSNFSLYQDPSTDWRDTLTFFLAPNPPKAEELPEVCRDIVPEYSTKVMELASTLFELVSEALGLDRLHLKEMQCEEGLLLMGHYYPACPEPELTMGTSKHTDGDFMTILLQDQMGGLQILHENQWIDVPAMDGALVVNIGDLLQVVSNDKFISVQHRVLANNLGPRTSIASFFGIGDQSPQGLSKVIGPIKELLSENNPPVYRETSLKDYLAHQYSKSLEASSISFLKL</sequence>
<name>A0AAN9QHG5_PHACN</name>
<evidence type="ECO:0000256" key="5">
    <source>
        <dbReference type="ARBA" id="ARBA00023004"/>
    </source>
</evidence>
<dbReference type="PRINTS" id="PR00682">
    <property type="entry name" value="IPNSYNTHASE"/>
</dbReference>
<organism evidence="8 9">
    <name type="scientific">Phaseolus coccineus</name>
    <name type="common">Scarlet runner bean</name>
    <name type="synonym">Phaseolus multiflorus</name>
    <dbReference type="NCBI Taxonomy" id="3886"/>
    <lineage>
        <taxon>Eukaryota</taxon>
        <taxon>Viridiplantae</taxon>
        <taxon>Streptophyta</taxon>
        <taxon>Embryophyta</taxon>
        <taxon>Tracheophyta</taxon>
        <taxon>Spermatophyta</taxon>
        <taxon>Magnoliopsida</taxon>
        <taxon>eudicotyledons</taxon>
        <taxon>Gunneridae</taxon>
        <taxon>Pentapetalae</taxon>
        <taxon>rosids</taxon>
        <taxon>fabids</taxon>
        <taxon>Fabales</taxon>
        <taxon>Fabaceae</taxon>
        <taxon>Papilionoideae</taxon>
        <taxon>50 kb inversion clade</taxon>
        <taxon>NPAAA clade</taxon>
        <taxon>indigoferoid/millettioid clade</taxon>
        <taxon>Phaseoleae</taxon>
        <taxon>Phaseolus</taxon>
    </lineage>
</organism>
<keyword evidence="9" id="KW-1185">Reference proteome</keyword>
<evidence type="ECO:0000256" key="6">
    <source>
        <dbReference type="RuleBase" id="RU003682"/>
    </source>
</evidence>
<evidence type="ECO:0000256" key="4">
    <source>
        <dbReference type="ARBA" id="ARBA00023002"/>
    </source>
</evidence>
<evidence type="ECO:0000256" key="2">
    <source>
        <dbReference type="ARBA" id="ARBA00008056"/>
    </source>
</evidence>
<comment type="similarity">
    <text evidence="2 6">Belongs to the iron/ascorbate-dependent oxidoreductase family.</text>
</comment>
<comment type="cofactor">
    <cofactor evidence="1">
        <name>Fe cation</name>
        <dbReference type="ChEBI" id="CHEBI:24875"/>
    </cofactor>
</comment>
<proteinExistence type="inferred from homology"/>
<dbReference type="PANTHER" id="PTHR10209">
    <property type="entry name" value="OXIDOREDUCTASE, 2OG-FE II OXYGENASE FAMILY PROTEIN"/>
    <property type="match status" value="1"/>
</dbReference>
<dbReference type="GO" id="GO:0046872">
    <property type="term" value="F:metal ion binding"/>
    <property type="evidence" value="ECO:0007669"/>
    <property type="project" value="UniProtKB-KW"/>
</dbReference>
<evidence type="ECO:0000259" key="7">
    <source>
        <dbReference type="PROSITE" id="PS51471"/>
    </source>
</evidence>
<dbReference type="Proteomes" id="UP001374584">
    <property type="component" value="Unassembled WGS sequence"/>
</dbReference>
<dbReference type="SUPFAM" id="SSF51197">
    <property type="entry name" value="Clavaminate synthase-like"/>
    <property type="match status" value="1"/>
</dbReference>
<protein>
    <recommendedName>
        <fullName evidence="7">Fe2OG dioxygenase domain-containing protein</fullName>
    </recommendedName>
</protein>
<evidence type="ECO:0000313" key="9">
    <source>
        <dbReference type="Proteomes" id="UP001374584"/>
    </source>
</evidence>